<dbReference type="InterPro" id="IPR006652">
    <property type="entry name" value="Kelch_1"/>
</dbReference>
<evidence type="ECO:0000256" key="2">
    <source>
        <dbReference type="ARBA" id="ARBA00022737"/>
    </source>
</evidence>
<dbReference type="Pfam" id="PF23106">
    <property type="entry name" value="EGF_Teneurin"/>
    <property type="match status" value="4"/>
</dbReference>
<dbReference type="SUPFAM" id="SSF50965">
    <property type="entry name" value="Galactose oxidase, central domain"/>
    <property type="match status" value="2"/>
</dbReference>
<comment type="caution">
    <text evidence="5">Lacks conserved residue(s) required for the propagation of feature annotation.</text>
</comment>
<evidence type="ECO:0000256" key="5">
    <source>
        <dbReference type="PROSITE-ProRule" id="PRU00076"/>
    </source>
</evidence>
<reference evidence="10" key="1">
    <citation type="journal article" date="2015" name="PLoS Genet.">
        <title>Genome Sequence and Transcriptome Analyses of Chrysochromulina tobin: Metabolic Tools for Enhanced Algal Fitness in the Prominent Order Prymnesiales (Haptophyceae).</title>
        <authorList>
            <person name="Hovde B.T."/>
            <person name="Deodato C.R."/>
            <person name="Hunsperger H.M."/>
            <person name="Ryken S.A."/>
            <person name="Yost W."/>
            <person name="Jha R.K."/>
            <person name="Patterson J."/>
            <person name="Monnat R.J. Jr."/>
            <person name="Barlow S.B."/>
            <person name="Starkenburg S.R."/>
            <person name="Cattolico R.A."/>
        </authorList>
    </citation>
    <scope>NUCLEOTIDE SEQUENCE</scope>
    <source>
        <strain evidence="10">CCMP291</strain>
    </source>
</reference>
<dbReference type="InterPro" id="IPR041161">
    <property type="entry name" value="EGF_Tenascin"/>
</dbReference>
<feature type="domain" description="EGF-like" evidence="8">
    <location>
        <begin position="507"/>
        <end position="538"/>
    </location>
</feature>
<dbReference type="Gene3D" id="2.120.10.80">
    <property type="entry name" value="Kelch-type beta propeller"/>
    <property type="match status" value="2"/>
</dbReference>
<dbReference type="AlphaFoldDB" id="A0A0M0JT75"/>
<dbReference type="PROSITE" id="PS01186">
    <property type="entry name" value="EGF_2"/>
    <property type="match status" value="9"/>
</dbReference>
<proteinExistence type="predicted"/>
<protein>
    <submittedName>
        <fullName evidence="9">TNC protein</fullName>
    </submittedName>
</protein>
<feature type="region of interest" description="Disordered" evidence="6">
    <location>
        <begin position="1067"/>
        <end position="1098"/>
    </location>
</feature>
<sequence>MAMSVERSGVWTLAALATLTAVPFAGAFSVTDAHDAPDPCLGSLRGLLDHAQHNGSHVASGSIAKLCAIVAPASNDKALSRIGNHSAPMSFIQQLEFQEEQAEWSVFPSTGTPPSPRGGHCSHLVLQTLYIFGGCAAGTRSKCLNDMHALDLSSGAWSRVATSGSAPHPASNVACASNGPVLAVFGGYAGTYTSKVHLFDATTRVWTLAMPAGVAPKPRQGATLTRFAGGFVLFGGTDDATPFNDVHVLASDAKQWTDPKARCVPMPCALPAPREGHSAALIGTKLWVYGGVGKVGRSYVSLTDLAYFDVITSTWHDPAVQMQATDLAPSARSLHAALTLGSRLLILGGWITPQRTPLPDVAILDAETFSWSRPLPSGTPPPARYGQSLTLRGRTVFTFGGCAGSACTDEVRSLSFKYARRHTPITAEGAKSLGGAMAAAGPIIGSTSCPSSCSAHGKCWQGRCLCEPGYEGYDCSLLSECNCHERGVCAHGRCFCDPGFDGPQCELIARCANDCSAHGVCVHGRCTCAAGFTGADCSELVACPHGCSGRGICINAKCYCLYGSSGEGCEVTEPCPGSHEHTSCSGRGECFEGKCLCEPGFAGVACDEALPCPGDCRDADGVQRGRCVHGQCWCDPGFGGETCAEVASCVNDCSHRGVCFRGACACEAGYGGDDCSQALFECQANCTGHGACRLGTCFCEPSWQGVACEQPIECPHACSAHGLCLGGKCLCEEGYGGLDCAVPLPSCLNECHHHGVCVHGVCECDLEWAGTDCSVPRGCPGNDCSGHGVCAYGRCYCEPGFDGLDCATRTGCTGPEQCGSVGVCEHGRCFCDPGFYGPQCSHKIECPHGCGGAEQGVCASGRCFCYTGWGGDDCTRRLKCPSSSAGDTCSGNGRCERGQCVCEPGFTGEACEVQQTCPHECRNQGLCWGGRCLCFPGYEGEDCSGLACRCSPRRPPFPTGTRARTARWSRRARRTAPLTGSADMASASVTRASRGMHASCPRPARASAASAGSVCTAAASAMPATAAPTAWIRYGAQWPTGAPARAVAYVRWVRACASRAWVAWRAPRCSPPPPRSRSKPATRPLPRPTWASRGPTVPSRVAPLVWSSTARARYSARPGRQGAPCYSSGTAVPQTMAQTARTPCTHRRCSSPRRR</sequence>
<accession>A0A0M0JT75</accession>
<feature type="chain" id="PRO_5005602062" evidence="7">
    <location>
        <begin position="28"/>
        <end position="1155"/>
    </location>
</feature>
<dbReference type="OrthoDB" id="442731at2759"/>
<dbReference type="SMART" id="SM00181">
    <property type="entry name" value="EGF"/>
    <property type="match status" value="15"/>
</dbReference>
<dbReference type="Pfam" id="PF24681">
    <property type="entry name" value="Kelch_KLHDC2_KLHL20_DRC7"/>
    <property type="match status" value="1"/>
</dbReference>
<feature type="signal peptide" evidence="7">
    <location>
        <begin position="1"/>
        <end position="27"/>
    </location>
</feature>
<dbReference type="Gene3D" id="2.10.25.10">
    <property type="entry name" value="Laminin"/>
    <property type="match status" value="12"/>
</dbReference>
<evidence type="ECO:0000256" key="7">
    <source>
        <dbReference type="SAM" id="SignalP"/>
    </source>
</evidence>
<evidence type="ECO:0000256" key="6">
    <source>
        <dbReference type="SAM" id="MobiDB-lite"/>
    </source>
</evidence>
<feature type="non-terminal residue" evidence="9">
    <location>
        <position position="1155"/>
    </location>
</feature>
<gene>
    <name evidence="9" type="ORF">Ctob_005183</name>
</gene>
<feature type="compositionally biased region" description="Polar residues" evidence="6">
    <location>
        <begin position="1127"/>
        <end position="1142"/>
    </location>
</feature>
<dbReference type="Pfam" id="PF01344">
    <property type="entry name" value="Kelch_1"/>
    <property type="match status" value="1"/>
</dbReference>
<keyword evidence="3 5" id="KW-1015">Disulfide bond</keyword>
<evidence type="ECO:0000256" key="1">
    <source>
        <dbReference type="ARBA" id="ARBA00022536"/>
    </source>
</evidence>
<evidence type="ECO:0000313" key="10">
    <source>
        <dbReference type="Proteomes" id="UP000037460"/>
    </source>
</evidence>
<evidence type="ECO:0000256" key="4">
    <source>
        <dbReference type="ARBA" id="ARBA00023180"/>
    </source>
</evidence>
<evidence type="ECO:0000256" key="3">
    <source>
        <dbReference type="ARBA" id="ARBA00023157"/>
    </source>
</evidence>
<evidence type="ECO:0000259" key="8">
    <source>
        <dbReference type="PROSITE" id="PS50026"/>
    </source>
</evidence>
<feature type="region of interest" description="Disordered" evidence="6">
    <location>
        <begin position="1112"/>
        <end position="1155"/>
    </location>
</feature>
<dbReference type="InterPro" id="IPR000742">
    <property type="entry name" value="EGF"/>
</dbReference>
<comment type="caution">
    <text evidence="9">The sequence shown here is derived from an EMBL/GenBank/DDBJ whole genome shotgun (WGS) entry which is preliminary data.</text>
</comment>
<feature type="region of interest" description="Disordered" evidence="6">
    <location>
        <begin position="961"/>
        <end position="986"/>
    </location>
</feature>
<dbReference type="PANTHER" id="PTHR11219">
    <property type="entry name" value="TENEURIN AND N-ACETYLGLUCOSAMINE-1-PHOSPHODIESTER ALPHA-N-ACETYLGLUCOSAMINIDASE"/>
    <property type="match status" value="1"/>
</dbReference>
<dbReference type="FunFam" id="2.10.25.10:FF:000001">
    <property type="entry name" value="Tenascin C"/>
    <property type="match status" value="2"/>
</dbReference>
<dbReference type="PANTHER" id="PTHR11219:SF69">
    <property type="entry name" value="TENEURIN-A"/>
    <property type="match status" value="1"/>
</dbReference>
<organism evidence="9 10">
    <name type="scientific">Chrysochromulina tobinii</name>
    <dbReference type="NCBI Taxonomy" id="1460289"/>
    <lineage>
        <taxon>Eukaryota</taxon>
        <taxon>Haptista</taxon>
        <taxon>Haptophyta</taxon>
        <taxon>Prymnesiophyceae</taxon>
        <taxon>Prymnesiales</taxon>
        <taxon>Chrysochromulinaceae</taxon>
        <taxon>Chrysochromulina</taxon>
    </lineage>
</organism>
<dbReference type="InterPro" id="IPR011043">
    <property type="entry name" value="Gal_Oxase/kelch_b-propeller"/>
</dbReference>
<feature type="disulfide bond" evidence="5">
    <location>
        <begin position="511"/>
        <end position="521"/>
    </location>
</feature>
<keyword evidence="4" id="KW-0325">Glycoprotein</keyword>
<dbReference type="PROSITE" id="PS50026">
    <property type="entry name" value="EGF_3"/>
    <property type="match status" value="1"/>
</dbReference>
<dbReference type="InterPro" id="IPR051216">
    <property type="entry name" value="Teneurin"/>
</dbReference>
<dbReference type="PROSITE" id="PS00022">
    <property type="entry name" value="EGF_1"/>
    <property type="match status" value="9"/>
</dbReference>
<dbReference type="Proteomes" id="UP000037460">
    <property type="component" value="Unassembled WGS sequence"/>
</dbReference>
<name>A0A0M0JT75_9EUKA</name>
<feature type="compositionally biased region" description="Basic residues" evidence="6">
    <location>
        <begin position="964"/>
        <end position="974"/>
    </location>
</feature>
<keyword evidence="1 5" id="KW-0245">EGF-like domain</keyword>
<dbReference type="Pfam" id="PF25024">
    <property type="entry name" value="EGF_TEN"/>
    <property type="match status" value="1"/>
</dbReference>
<evidence type="ECO:0000313" key="9">
    <source>
        <dbReference type="EMBL" id="KOO29705.1"/>
    </source>
</evidence>
<dbReference type="InterPro" id="IPR015915">
    <property type="entry name" value="Kelch-typ_b-propeller"/>
</dbReference>
<keyword evidence="10" id="KW-1185">Reference proteome</keyword>
<keyword evidence="2" id="KW-0677">Repeat</keyword>
<keyword evidence="7" id="KW-0732">Signal</keyword>
<dbReference type="EMBL" id="JWZX01002376">
    <property type="protein sequence ID" value="KOO29705.1"/>
    <property type="molecule type" value="Genomic_DNA"/>
</dbReference>
<dbReference type="Pfam" id="PF18720">
    <property type="entry name" value="EGF_Tenascin"/>
    <property type="match status" value="2"/>
</dbReference>
<feature type="compositionally biased region" description="Basic residues" evidence="6">
    <location>
        <begin position="1144"/>
        <end position="1155"/>
    </location>
</feature>
<dbReference type="SUPFAM" id="SSF57196">
    <property type="entry name" value="EGF/Laminin"/>
    <property type="match status" value="2"/>
</dbReference>
<feature type="disulfide bond" evidence="5">
    <location>
        <begin position="528"/>
        <end position="537"/>
    </location>
</feature>